<dbReference type="AlphaFoldDB" id="A0A166M312"/>
<accession>A0A166M312</accession>
<dbReference type="EMBL" id="LFIW01002706">
    <property type="protein sequence ID" value="KZL64222.1"/>
    <property type="molecule type" value="Genomic_DNA"/>
</dbReference>
<keyword evidence="2" id="KW-1185">Reference proteome</keyword>
<sequence length="65" mass="7335">MLDGLEGFTLKVFREVLGRTQEEVLIDTANVHKKMKESTYHGIYDLSHVVYGPKLLVNEPSEAST</sequence>
<evidence type="ECO:0000313" key="1">
    <source>
        <dbReference type="EMBL" id="KZL64222.1"/>
    </source>
</evidence>
<dbReference type="GO" id="GO:0008168">
    <property type="term" value="F:methyltransferase activity"/>
    <property type="evidence" value="ECO:0007669"/>
    <property type="project" value="UniProtKB-KW"/>
</dbReference>
<gene>
    <name evidence="1" type="ORF">CI238_00619</name>
</gene>
<organism evidence="1 2">
    <name type="scientific">Colletotrichum incanum</name>
    <name type="common">Soybean anthracnose fungus</name>
    <dbReference type="NCBI Taxonomy" id="1573173"/>
    <lineage>
        <taxon>Eukaryota</taxon>
        <taxon>Fungi</taxon>
        <taxon>Dikarya</taxon>
        <taxon>Ascomycota</taxon>
        <taxon>Pezizomycotina</taxon>
        <taxon>Sordariomycetes</taxon>
        <taxon>Hypocreomycetidae</taxon>
        <taxon>Glomerellales</taxon>
        <taxon>Glomerellaceae</taxon>
        <taxon>Colletotrichum</taxon>
        <taxon>Colletotrichum spaethianum species complex</taxon>
    </lineage>
</organism>
<keyword evidence="1" id="KW-0808">Transferase</keyword>
<dbReference type="GO" id="GO:0032259">
    <property type="term" value="P:methylation"/>
    <property type="evidence" value="ECO:0007669"/>
    <property type="project" value="UniProtKB-KW"/>
</dbReference>
<reference evidence="1 2" key="1">
    <citation type="submission" date="2015-06" db="EMBL/GenBank/DDBJ databases">
        <title>Survival trade-offs in plant roots during colonization by closely related pathogenic and mutualistic fungi.</title>
        <authorList>
            <person name="Hacquard S."/>
            <person name="Kracher B."/>
            <person name="Hiruma K."/>
            <person name="Weinman A."/>
            <person name="Muench P."/>
            <person name="Garrido Oter R."/>
            <person name="Ver Loren van Themaat E."/>
            <person name="Dallerey J.-F."/>
            <person name="Damm U."/>
            <person name="Henrissat B."/>
            <person name="Lespinet O."/>
            <person name="Thon M."/>
            <person name="Kemen E."/>
            <person name="McHardy A.C."/>
            <person name="Schulze-Lefert P."/>
            <person name="O'Connell R.J."/>
        </authorList>
    </citation>
    <scope>NUCLEOTIDE SEQUENCE [LARGE SCALE GENOMIC DNA]</scope>
    <source>
        <strain evidence="1 2">MAFF 238704</strain>
    </source>
</reference>
<comment type="caution">
    <text evidence="1">The sequence shown here is derived from an EMBL/GenBank/DDBJ whole genome shotgun (WGS) entry which is preliminary data.</text>
</comment>
<dbReference type="Proteomes" id="UP000076584">
    <property type="component" value="Unassembled WGS sequence"/>
</dbReference>
<protein>
    <submittedName>
        <fullName evidence="1">Methyltransferase domain-containing protein</fullName>
    </submittedName>
</protein>
<keyword evidence="1" id="KW-0489">Methyltransferase</keyword>
<proteinExistence type="predicted"/>
<dbReference type="STRING" id="1573173.A0A166M312"/>
<evidence type="ECO:0000313" key="2">
    <source>
        <dbReference type="Proteomes" id="UP000076584"/>
    </source>
</evidence>
<name>A0A166M312_COLIC</name>